<protein>
    <recommendedName>
        <fullName evidence="8">WSC domain-containing protein</fullName>
    </recommendedName>
</protein>
<evidence type="ECO:0000256" key="4">
    <source>
        <dbReference type="ARBA" id="ARBA00022989"/>
    </source>
</evidence>
<evidence type="ECO:0000259" key="8">
    <source>
        <dbReference type="PROSITE" id="PS51212"/>
    </source>
</evidence>
<keyword evidence="5" id="KW-0472">Membrane</keyword>
<dbReference type="PROSITE" id="PS51212">
    <property type="entry name" value="WSC"/>
    <property type="match status" value="1"/>
</dbReference>
<dbReference type="AlphaFoldDB" id="A0AAN7CJ65"/>
<evidence type="ECO:0000313" key="10">
    <source>
        <dbReference type="Proteomes" id="UP001303647"/>
    </source>
</evidence>
<keyword evidence="6" id="KW-0325">Glycoprotein</keyword>
<dbReference type="GO" id="GO:0005886">
    <property type="term" value="C:plasma membrane"/>
    <property type="evidence" value="ECO:0007669"/>
    <property type="project" value="TreeGrafter"/>
</dbReference>
<sequence>MRRLTPFPFLFQASFLPFLSIFLLAFQIPTSKASKVIRADTPQPEIVIPPPSSGYVYHGCYNETTGLPDTAGARALSGGADLVRPGPGSDGMTVEMCWEFCRTGAGDASGGTSGRFMFAGLEYARECWCAQSLSSLSKKLPDSECNLPCEGNATQACGGNLKLTVYMAGAATARVAWAAGLVAVGAISMALL</sequence>
<dbReference type="InterPro" id="IPR002889">
    <property type="entry name" value="WSC_carb-bd"/>
</dbReference>
<feature type="chain" id="PRO_5042889422" description="WSC domain-containing protein" evidence="7">
    <location>
        <begin position="34"/>
        <end position="192"/>
    </location>
</feature>
<keyword evidence="4" id="KW-1133">Transmembrane helix</keyword>
<feature type="signal peptide" evidence="7">
    <location>
        <begin position="1"/>
        <end position="33"/>
    </location>
</feature>
<dbReference type="EMBL" id="MU857900">
    <property type="protein sequence ID" value="KAK4243045.1"/>
    <property type="molecule type" value="Genomic_DNA"/>
</dbReference>
<evidence type="ECO:0000256" key="6">
    <source>
        <dbReference type="ARBA" id="ARBA00023180"/>
    </source>
</evidence>
<evidence type="ECO:0000256" key="2">
    <source>
        <dbReference type="ARBA" id="ARBA00022692"/>
    </source>
</evidence>
<evidence type="ECO:0000313" key="9">
    <source>
        <dbReference type="EMBL" id="KAK4243045.1"/>
    </source>
</evidence>
<dbReference type="Proteomes" id="UP001303647">
    <property type="component" value="Unassembled WGS sequence"/>
</dbReference>
<comment type="caution">
    <text evidence="9">The sequence shown here is derived from an EMBL/GenBank/DDBJ whole genome shotgun (WGS) entry which is preliminary data.</text>
</comment>
<dbReference type="InterPro" id="IPR051836">
    <property type="entry name" value="Kremen_rcpt"/>
</dbReference>
<accession>A0AAN7CJ65</accession>
<keyword evidence="2" id="KW-0812">Transmembrane</keyword>
<reference evidence="9" key="2">
    <citation type="submission" date="2023-05" db="EMBL/GenBank/DDBJ databases">
        <authorList>
            <consortium name="Lawrence Berkeley National Laboratory"/>
            <person name="Steindorff A."/>
            <person name="Hensen N."/>
            <person name="Bonometti L."/>
            <person name="Westerberg I."/>
            <person name="Brannstrom I.O."/>
            <person name="Guillou S."/>
            <person name="Cros-Aarteil S."/>
            <person name="Calhoun S."/>
            <person name="Haridas S."/>
            <person name="Kuo A."/>
            <person name="Mondo S."/>
            <person name="Pangilinan J."/>
            <person name="Riley R."/>
            <person name="Labutti K."/>
            <person name="Andreopoulos B."/>
            <person name="Lipzen A."/>
            <person name="Chen C."/>
            <person name="Yanf M."/>
            <person name="Daum C."/>
            <person name="Ng V."/>
            <person name="Clum A."/>
            <person name="Ohm R."/>
            <person name="Martin F."/>
            <person name="Silar P."/>
            <person name="Natvig D."/>
            <person name="Lalanne C."/>
            <person name="Gautier V."/>
            <person name="Ament-Velasquez S.L."/>
            <person name="Kruys A."/>
            <person name="Hutchinson M.I."/>
            <person name="Powell A.J."/>
            <person name="Barry K."/>
            <person name="Miller A.N."/>
            <person name="Grigoriev I.V."/>
            <person name="Debuchy R."/>
            <person name="Gladieux P."/>
            <person name="Thoren M.H."/>
            <person name="Johannesson H."/>
        </authorList>
    </citation>
    <scope>NUCLEOTIDE SEQUENCE</scope>
    <source>
        <strain evidence="9">CBS 359.72</strain>
    </source>
</reference>
<comment type="subcellular location">
    <subcellularLocation>
        <location evidence="1">Membrane</location>
        <topology evidence="1">Single-pass membrane protein</topology>
    </subcellularLocation>
</comment>
<evidence type="ECO:0000256" key="5">
    <source>
        <dbReference type="ARBA" id="ARBA00023136"/>
    </source>
</evidence>
<evidence type="ECO:0000256" key="3">
    <source>
        <dbReference type="ARBA" id="ARBA00022729"/>
    </source>
</evidence>
<dbReference type="PANTHER" id="PTHR24269">
    <property type="entry name" value="KREMEN PROTEIN"/>
    <property type="match status" value="1"/>
</dbReference>
<dbReference type="Pfam" id="PF01822">
    <property type="entry name" value="WSC"/>
    <property type="match status" value="1"/>
</dbReference>
<gene>
    <name evidence="9" type="ORF">C7999DRAFT_18539</name>
</gene>
<keyword evidence="10" id="KW-1185">Reference proteome</keyword>
<dbReference type="PANTHER" id="PTHR24269:SF16">
    <property type="entry name" value="PROTEIN SLG1"/>
    <property type="match status" value="1"/>
</dbReference>
<name>A0AAN7CJ65_9PEZI</name>
<feature type="domain" description="WSC" evidence="8">
    <location>
        <begin position="54"/>
        <end position="169"/>
    </location>
</feature>
<evidence type="ECO:0000256" key="1">
    <source>
        <dbReference type="ARBA" id="ARBA00004167"/>
    </source>
</evidence>
<proteinExistence type="predicted"/>
<keyword evidence="3 7" id="KW-0732">Signal</keyword>
<evidence type="ECO:0000256" key="7">
    <source>
        <dbReference type="SAM" id="SignalP"/>
    </source>
</evidence>
<dbReference type="SMART" id="SM00321">
    <property type="entry name" value="WSC"/>
    <property type="match status" value="1"/>
</dbReference>
<organism evidence="9 10">
    <name type="scientific">Corynascus novoguineensis</name>
    <dbReference type="NCBI Taxonomy" id="1126955"/>
    <lineage>
        <taxon>Eukaryota</taxon>
        <taxon>Fungi</taxon>
        <taxon>Dikarya</taxon>
        <taxon>Ascomycota</taxon>
        <taxon>Pezizomycotina</taxon>
        <taxon>Sordariomycetes</taxon>
        <taxon>Sordariomycetidae</taxon>
        <taxon>Sordariales</taxon>
        <taxon>Chaetomiaceae</taxon>
        <taxon>Corynascus</taxon>
    </lineage>
</organism>
<reference evidence="9" key="1">
    <citation type="journal article" date="2023" name="Mol. Phylogenet. Evol.">
        <title>Genome-scale phylogeny and comparative genomics of the fungal order Sordariales.</title>
        <authorList>
            <person name="Hensen N."/>
            <person name="Bonometti L."/>
            <person name="Westerberg I."/>
            <person name="Brannstrom I.O."/>
            <person name="Guillou S."/>
            <person name="Cros-Aarteil S."/>
            <person name="Calhoun S."/>
            <person name="Haridas S."/>
            <person name="Kuo A."/>
            <person name="Mondo S."/>
            <person name="Pangilinan J."/>
            <person name="Riley R."/>
            <person name="LaButti K."/>
            <person name="Andreopoulos B."/>
            <person name="Lipzen A."/>
            <person name="Chen C."/>
            <person name="Yan M."/>
            <person name="Daum C."/>
            <person name="Ng V."/>
            <person name="Clum A."/>
            <person name="Steindorff A."/>
            <person name="Ohm R.A."/>
            <person name="Martin F."/>
            <person name="Silar P."/>
            <person name="Natvig D.O."/>
            <person name="Lalanne C."/>
            <person name="Gautier V."/>
            <person name="Ament-Velasquez S.L."/>
            <person name="Kruys A."/>
            <person name="Hutchinson M.I."/>
            <person name="Powell A.J."/>
            <person name="Barry K."/>
            <person name="Miller A.N."/>
            <person name="Grigoriev I.V."/>
            <person name="Debuchy R."/>
            <person name="Gladieux P."/>
            <person name="Hiltunen Thoren M."/>
            <person name="Johannesson H."/>
        </authorList>
    </citation>
    <scope>NUCLEOTIDE SEQUENCE</scope>
    <source>
        <strain evidence="9">CBS 359.72</strain>
    </source>
</reference>